<evidence type="ECO:0000313" key="1">
    <source>
        <dbReference type="EMBL" id="KAF3837432.1"/>
    </source>
</evidence>
<organism evidence="1 2">
    <name type="scientific">Dissostichus mawsoni</name>
    <name type="common">Antarctic cod</name>
    <dbReference type="NCBI Taxonomy" id="36200"/>
    <lineage>
        <taxon>Eukaryota</taxon>
        <taxon>Metazoa</taxon>
        <taxon>Chordata</taxon>
        <taxon>Craniata</taxon>
        <taxon>Vertebrata</taxon>
        <taxon>Euteleostomi</taxon>
        <taxon>Actinopterygii</taxon>
        <taxon>Neopterygii</taxon>
        <taxon>Teleostei</taxon>
        <taxon>Neoteleostei</taxon>
        <taxon>Acanthomorphata</taxon>
        <taxon>Eupercaria</taxon>
        <taxon>Perciformes</taxon>
        <taxon>Notothenioidei</taxon>
        <taxon>Nototheniidae</taxon>
        <taxon>Dissostichus</taxon>
    </lineage>
</organism>
<reference evidence="1 2" key="1">
    <citation type="submission" date="2020-03" db="EMBL/GenBank/DDBJ databases">
        <title>Dissostichus mawsoni Genome sequencing and assembly.</title>
        <authorList>
            <person name="Park H."/>
        </authorList>
    </citation>
    <scope>NUCLEOTIDE SEQUENCE [LARGE SCALE GENOMIC DNA]</scope>
    <source>
        <strain evidence="1">DM0001</strain>
        <tissue evidence="1">Muscle</tissue>
    </source>
</reference>
<dbReference type="AlphaFoldDB" id="A0A7J5XK25"/>
<protein>
    <submittedName>
        <fullName evidence="1">Uncharacterized protein</fullName>
    </submittedName>
</protein>
<sequence length="76" mass="8267">MSSPDLFPFTACCSPRSGSGDRLSSLGKCNLHENSLKETTGNLFLQKRLYIIYPRNGCCLQGGKVDFVPLRVNGAS</sequence>
<name>A0A7J5XK25_DISMA</name>
<dbReference type="EMBL" id="JAAKFY010000023">
    <property type="protein sequence ID" value="KAF3837432.1"/>
    <property type="molecule type" value="Genomic_DNA"/>
</dbReference>
<proteinExistence type="predicted"/>
<dbReference type="Proteomes" id="UP000518266">
    <property type="component" value="Unassembled WGS sequence"/>
</dbReference>
<gene>
    <name evidence="1" type="ORF">F7725_004896</name>
</gene>
<comment type="caution">
    <text evidence="1">The sequence shown here is derived from an EMBL/GenBank/DDBJ whole genome shotgun (WGS) entry which is preliminary data.</text>
</comment>
<evidence type="ECO:0000313" key="2">
    <source>
        <dbReference type="Proteomes" id="UP000518266"/>
    </source>
</evidence>
<accession>A0A7J5XK25</accession>
<keyword evidence="2" id="KW-1185">Reference proteome</keyword>